<dbReference type="SMART" id="SM00667">
    <property type="entry name" value="LisH"/>
    <property type="match status" value="1"/>
</dbReference>
<dbReference type="InterPro" id="IPR044063">
    <property type="entry name" value="ZF_RING_GID"/>
</dbReference>
<feature type="domain" description="RING-Gid-type" evidence="9">
    <location>
        <begin position="313"/>
        <end position="383"/>
    </location>
</feature>
<feature type="domain" description="CTLH" evidence="8">
    <location>
        <begin position="161"/>
        <end position="217"/>
    </location>
</feature>
<evidence type="ECO:0000313" key="10">
    <source>
        <dbReference type="EMBL" id="TPX32337.1"/>
    </source>
</evidence>
<protein>
    <recommendedName>
        <fullName evidence="12">Macrophage erythroblast attacher</fullName>
    </recommendedName>
</protein>
<sequence length="398" mass="45491">MEKKTLNQEGLLSLEQPLIRVPLEQFRRAFKTSQKYIEKDLAALNTASVELANRAGMGTTLADDACKSLDAMAERLGKLKRKLEESKSEELLYTQRSKLRLDHLMELSSMTAADSEEYARWSKTRLDRILVEFMLRQGYSRTAETMAKESNIKDLVDIELFVQSRRVVEALMNKSCTECLQWCAENKSSLRKMKSTLEFNLRLQEYIELVRIRKLADAILYARKHLTPWAETHLKEIQQAMGLMAFTPDTTCENYRAMFDMDRWHQLIDQFQTDNYALNSLTSQPLLYMTLQAGMAALKNHACYQEANRNMNCPVCASDTFGVLAERLPSSHHSNSCIVCRITGNIVNEDNPPMVLPNGYVYSLKGLTELAAKNNGNIKCPRTGSTYHISQLRRAYIA</sequence>
<dbReference type="GO" id="GO:0043161">
    <property type="term" value="P:proteasome-mediated ubiquitin-dependent protein catabolic process"/>
    <property type="evidence" value="ECO:0007669"/>
    <property type="project" value="InterPro"/>
</dbReference>
<dbReference type="InterPro" id="IPR045098">
    <property type="entry name" value="Fyv10_fam"/>
</dbReference>
<dbReference type="EMBL" id="QEAO01000031">
    <property type="protein sequence ID" value="TPX32337.1"/>
    <property type="molecule type" value="Genomic_DNA"/>
</dbReference>
<dbReference type="AlphaFoldDB" id="A0A507BTM2"/>
<dbReference type="GO" id="GO:0061630">
    <property type="term" value="F:ubiquitin protein ligase activity"/>
    <property type="evidence" value="ECO:0007669"/>
    <property type="project" value="InterPro"/>
</dbReference>
<dbReference type="PANTHER" id="PTHR12170">
    <property type="entry name" value="MACROPHAGE ERYTHROBLAST ATTACHER-RELATED"/>
    <property type="match status" value="1"/>
</dbReference>
<evidence type="ECO:0000259" key="9">
    <source>
        <dbReference type="PROSITE" id="PS51867"/>
    </source>
</evidence>
<keyword evidence="3" id="KW-0963">Cytoplasm</keyword>
<dbReference type="RefSeq" id="XP_031023562.1">
    <property type="nucleotide sequence ID" value="XM_031170468.1"/>
</dbReference>
<reference evidence="10 11" key="1">
    <citation type="journal article" date="2019" name="Sci. Rep.">
        <title>Comparative genomics of chytrid fungi reveal insights into the obligate biotrophic and pathogenic lifestyle of Synchytrium endobioticum.</title>
        <authorList>
            <person name="van de Vossenberg B.T.L.H."/>
            <person name="Warris S."/>
            <person name="Nguyen H.D.T."/>
            <person name="van Gent-Pelzer M.P.E."/>
            <person name="Joly D.L."/>
            <person name="van de Geest H.C."/>
            <person name="Bonants P.J.M."/>
            <person name="Smith D.S."/>
            <person name="Levesque C.A."/>
            <person name="van der Lee T.A.J."/>
        </authorList>
    </citation>
    <scope>NUCLEOTIDE SEQUENCE [LARGE SCALE GENOMIC DNA]</scope>
    <source>
        <strain evidence="10 11">JEL517</strain>
    </source>
</reference>
<dbReference type="STRING" id="1806994.A0A507BTM2"/>
<evidence type="ECO:0000259" key="8">
    <source>
        <dbReference type="PROSITE" id="PS50897"/>
    </source>
</evidence>
<evidence type="ECO:0000256" key="6">
    <source>
        <dbReference type="ARBA" id="ARBA00022833"/>
    </source>
</evidence>
<dbReference type="GeneID" id="42005765"/>
<evidence type="ECO:0000313" key="11">
    <source>
        <dbReference type="Proteomes" id="UP000319731"/>
    </source>
</evidence>
<dbReference type="PANTHER" id="PTHR12170:SF2">
    <property type="entry name" value="E3 UBIQUITIN-PROTEIN TRANSFERASE MAEA"/>
    <property type="match status" value="1"/>
</dbReference>
<name>A0A507BTM2_9FUNG</name>
<dbReference type="PROSITE" id="PS50897">
    <property type="entry name" value="CTLH"/>
    <property type="match status" value="1"/>
</dbReference>
<accession>A0A507BTM2</accession>
<dbReference type="InterPro" id="IPR006594">
    <property type="entry name" value="LisH"/>
</dbReference>
<dbReference type="SMART" id="SM00668">
    <property type="entry name" value="CTLH"/>
    <property type="match status" value="1"/>
</dbReference>
<dbReference type="InterPro" id="IPR006595">
    <property type="entry name" value="CTLH_C"/>
</dbReference>
<comment type="subcellular location">
    <subcellularLocation>
        <location evidence="1">Cytoplasm</location>
    </subcellularLocation>
</comment>
<dbReference type="GO" id="GO:0005737">
    <property type="term" value="C:cytoplasm"/>
    <property type="evidence" value="ECO:0007669"/>
    <property type="project" value="UniProtKB-SubCell"/>
</dbReference>
<evidence type="ECO:0000256" key="3">
    <source>
        <dbReference type="ARBA" id="ARBA00022490"/>
    </source>
</evidence>
<evidence type="ECO:0000256" key="5">
    <source>
        <dbReference type="ARBA" id="ARBA00022771"/>
    </source>
</evidence>
<comment type="caution">
    <text evidence="10">The sequence shown here is derived from an EMBL/GenBank/DDBJ whole genome shotgun (WGS) entry which is preliminary data.</text>
</comment>
<dbReference type="PROSITE" id="PS51867">
    <property type="entry name" value="ZF_RING_GID"/>
    <property type="match status" value="1"/>
</dbReference>
<evidence type="ECO:0000256" key="7">
    <source>
        <dbReference type="PROSITE-ProRule" id="PRU01215"/>
    </source>
</evidence>
<keyword evidence="5 7" id="KW-0863">Zinc-finger</keyword>
<dbReference type="InterPro" id="IPR013144">
    <property type="entry name" value="CRA_dom"/>
</dbReference>
<feature type="zinc finger region" description="RING-Gid-type" evidence="7">
    <location>
        <begin position="313"/>
        <end position="383"/>
    </location>
</feature>
<keyword evidence="6" id="KW-0862">Zinc</keyword>
<evidence type="ECO:0000256" key="2">
    <source>
        <dbReference type="ARBA" id="ARBA00010615"/>
    </source>
</evidence>
<keyword evidence="4" id="KW-0479">Metal-binding</keyword>
<dbReference type="OrthoDB" id="1933455at2759"/>
<evidence type="ECO:0000256" key="1">
    <source>
        <dbReference type="ARBA" id="ARBA00004496"/>
    </source>
</evidence>
<proteinExistence type="inferred from homology"/>
<comment type="similarity">
    <text evidence="2">Belongs to the FYV10 family.</text>
</comment>
<dbReference type="Proteomes" id="UP000319731">
    <property type="component" value="Unassembled WGS sequence"/>
</dbReference>
<dbReference type="GO" id="GO:0005634">
    <property type="term" value="C:nucleus"/>
    <property type="evidence" value="ECO:0007669"/>
    <property type="project" value="TreeGrafter"/>
</dbReference>
<gene>
    <name evidence="10" type="ORF">SmJEL517_g04540</name>
</gene>
<dbReference type="GO" id="GO:0034657">
    <property type="term" value="C:GID complex"/>
    <property type="evidence" value="ECO:0007669"/>
    <property type="project" value="TreeGrafter"/>
</dbReference>
<dbReference type="PROSITE" id="PS50896">
    <property type="entry name" value="LISH"/>
    <property type="match status" value="1"/>
</dbReference>
<dbReference type="Pfam" id="PF10607">
    <property type="entry name" value="CTLH"/>
    <property type="match status" value="1"/>
</dbReference>
<keyword evidence="11" id="KW-1185">Reference proteome</keyword>
<organism evidence="10 11">
    <name type="scientific">Synchytrium microbalum</name>
    <dbReference type="NCBI Taxonomy" id="1806994"/>
    <lineage>
        <taxon>Eukaryota</taxon>
        <taxon>Fungi</taxon>
        <taxon>Fungi incertae sedis</taxon>
        <taxon>Chytridiomycota</taxon>
        <taxon>Chytridiomycota incertae sedis</taxon>
        <taxon>Chytridiomycetes</taxon>
        <taxon>Synchytriales</taxon>
        <taxon>Synchytriaceae</taxon>
        <taxon>Synchytrium</taxon>
    </lineage>
</organism>
<dbReference type="CDD" id="cd16659">
    <property type="entry name" value="RING-Ubox_Emp"/>
    <property type="match status" value="1"/>
</dbReference>
<dbReference type="GO" id="GO:0008270">
    <property type="term" value="F:zinc ion binding"/>
    <property type="evidence" value="ECO:0007669"/>
    <property type="project" value="UniProtKB-KW"/>
</dbReference>
<dbReference type="SMART" id="SM00757">
    <property type="entry name" value="CRA"/>
    <property type="match status" value="1"/>
</dbReference>
<evidence type="ECO:0000256" key="4">
    <source>
        <dbReference type="ARBA" id="ARBA00022723"/>
    </source>
</evidence>
<dbReference type="InterPro" id="IPR024964">
    <property type="entry name" value="CTLH/CRA"/>
</dbReference>
<evidence type="ECO:0008006" key="12">
    <source>
        <dbReference type="Google" id="ProtNLM"/>
    </source>
</evidence>